<proteinExistence type="predicted"/>
<accession>A0ABV0XPL7</accession>
<reference evidence="2 3" key="1">
    <citation type="submission" date="2021-06" db="EMBL/GenBank/DDBJ databases">
        <authorList>
            <person name="Palmer J.M."/>
        </authorList>
    </citation>
    <scope>NUCLEOTIDE SEQUENCE [LARGE SCALE GENOMIC DNA]</scope>
    <source>
        <strain evidence="2 3">AS_MEX2019</strain>
        <tissue evidence="2">Muscle</tissue>
    </source>
</reference>
<dbReference type="Proteomes" id="UP001469553">
    <property type="component" value="Unassembled WGS sequence"/>
</dbReference>
<organism evidence="2 3">
    <name type="scientific">Ameca splendens</name>
    <dbReference type="NCBI Taxonomy" id="208324"/>
    <lineage>
        <taxon>Eukaryota</taxon>
        <taxon>Metazoa</taxon>
        <taxon>Chordata</taxon>
        <taxon>Craniata</taxon>
        <taxon>Vertebrata</taxon>
        <taxon>Euteleostomi</taxon>
        <taxon>Actinopterygii</taxon>
        <taxon>Neopterygii</taxon>
        <taxon>Teleostei</taxon>
        <taxon>Neoteleostei</taxon>
        <taxon>Acanthomorphata</taxon>
        <taxon>Ovalentaria</taxon>
        <taxon>Atherinomorphae</taxon>
        <taxon>Cyprinodontiformes</taxon>
        <taxon>Goodeidae</taxon>
        <taxon>Ameca</taxon>
    </lineage>
</organism>
<comment type="caution">
    <text evidence="2">The sequence shown here is derived from an EMBL/GenBank/DDBJ whole genome shotgun (WGS) entry which is preliminary data.</text>
</comment>
<evidence type="ECO:0000256" key="1">
    <source>
        <dbReference type="SAM" id="MobiDB-lite"/>
    </source>
</evidence>
<protein>
    <submittedName>
        <fullName evidence="2">Uncharacterized protein</fullName>
    </submittedName>
</protein>
<feature type="compositionally biased region" description="Polar residues" evidence="1">
    <location>
        <begin position="29"/>
        <end position="41"/>
    </location>
</feature>
<feature type="compositionally biased region" description="Basic residues" evidence="1">
    <location>
        <begin position="70"/>
        <end position="87"/>
    </location>
</feature>
<evidence type="ECO:0000313" key="3">
    <source>
        <dbReference type="Proteomes" id="UP001469553"/>
    </source>
</evidence>
<evidence type="ECO:0000313" key="2">
    <source>
        <dbReference type="EMBL" id="MEQ2283419.1"/>
    </source>
</evidence>
<feature type="region of interest" description="Disordered" evidence="1">
    <location>
        <begin position="1"/>
        <end position="119"/>
    </location>
</feature>
<gene>
    <name evidence="2" type="ORF">AMECASPLE_011000</name>
</gene>
<sequence length="119" mass="13461">MAERDNQHQNPGGGPLHSGVDTGRLSEPPVQTSAGSQTNRPRSGPPKKMKQSQQTLSYPCHHIPYQSLRRQPREKHQRAQLHYHRLAHPNACNHTPKRRTQLFHPTRCNPSVPPSSPSF</sequence>
<keyword evidence="3" id="KW-1185">Reference proteome</keyword>
<name>A0ABV0XPL7_9TELE</name>
<dbReference type="EMBL" id="JAHRIP010010055">
    <property type="protein sequence ID" value="MEQ2283419.1"/>
    <property type="molecule type" value="Genomic_DNA"/>
</dbReference>